<dbReference type="GO" id="GO:0016757">
    <property type="term" value="F:glycosyltransferase activity"/>
    <property type="evidence" value="ECO:0007669"/>
    <property type="project" value="InterPro"/>
</dbReference>
<dbReference type="GO" id="GO:0009103">
    <property type="term" value="P:lipopolysaccharide biosynthetic process"/>
    <property type="evidence" value="ECO:0007669"/>
    <property type="project" value="TreeGrafter"/>
</dbReference>
<accession>A0A7X0ET18</accession>
<dbReference type="Pfam" id="PF12000">
    <property type="entry name" value="Glyco_trans_4_3"/>
    <property type="match status" value="1"/>
</dbReference>
<reference evidence="4 5" key="1">
    <citation type="submission" date="2020-08" db="EMBL/GenBank/DDBJ databases">
        <title>Functional genomics of gut bacteria from endangered species of beetles.</title>
        <authorList>
            <person name="Carlos-Shanley C."/>
        </authorList>
    </citation>
    <scope>NUCLEOTIDE SEQUENCE [LARGE SCALE GENOMIC DNA]</scope>
    <source>
        <strain evidence="4 5">S00202</strain>
    </source>
</reference>
<comment type="caution">
    <text evidence="4">The sequence shown here is derived from an EMBL/GenBank/DDBJ whole genome shotgun (WGS) entry which is preliminary data.</text>
</comment>
<dbReference type="CDD" id="cd03818">
    <property type="entry name" value="GT4_ExpC-like"/>
    <property type="match status" value="1"/>
</dbReference>
<feature type="domain" description="Glycosyl transferase family 1" evidence="2">
    <location>
        <begin position="217"/>
        <end position="386"/>
    </location>
</feature>
<evidence type="ECO:0000259" key="2">
    <source>
        <dbReference type="Pfam" id="PF00534"/>
    </source>
</evidence>
<dbReference type="Pfam" id="PF00534">
    <property type="entry name" value="Glycos_transf_1"/>
    <property type="match status" value="1"/>
</dbReference>
<keyword evidence="5" id="KW-1185">Reference proteome</keyword>
<keyword evidence="1 4" id="KW-0808">Transferase</keyword>
<dbReference type="InterPro" id="IPR022623">
    <property type="entry name" value="Glyco_trans_4"/>
</dbReference>
<dbReference type="EMBL" id="JACHLL010000001">
    <property type="protein sequence ID" value="MBB6340579.1"/>
    <property type="molecule type" value="Genomic_DNA"/>
</dbReference>
<dbReference type="InterPro" id="IPR001296">
    <property type="entry name" value="Glyco_trans_1"/>
</dbReference>
<organism evidence="4 5">
    <name type="scientific">Pseudomonas fluvialis</name>
    <dbReference type="NCBI Taxonomy" id="1793966"/>
    <lineage>
        <taxon>Bacteria</taxon>
        <taxon>Pseudomonadati</taxon>
        <taxon>Pseudomonadota</taxon>
        <taxon>Gammaproteobacteria</taxon>
        <taxon>Pseudomonadales</taxon>
        <taxon>Pseudomonadaceae</taxon>
        <taxon>Pseudomonas</taxon>
    </lineage>
</organism>
<sequence>MRLLFIHQNFPGQYRHLFHRLAHSGEHQVVGMGEQANLARNTHGWQLPRNAMLMGYGTPAPAGAHTHAYLRGYEAAIRRGQDWARVALQLKKQGFSPDVVCVHPGWGEALFVREVFPRARVVTFCEFYYQPHGADFDFDPEYPVELNDFCALRIKNSVLNQALLDCDLGMAPTHWQKSVHPRELQHKLAVVHDGIDTRLLQPDPVARFILPDGRALDRSQPVVTFVNRNLEPYRGFHQFMRALPELQRLRPDAEIVIVGGDEVSYGRRVEGGYRAALLKELDGQLDLTRIHFVGKLPYPDYVRLLQVSAAHVYLTYPFVLSWSMLEAMALGCLVIGSATSPVQEVLVDGENGCLVDFFDPRALAERTAAALENDPSHQYLRQAARETVVRRYDLHDLCLPRQQQLILDCKF</sequence>
<dbReference type="Gene3D" id="3.40.50.2000">
    <property type="entry name" value="Glycogen Phosphorylase B"/>
    <property type="match status" value="1"/>
</dbReference>
<protein>
    <submittedName>
        <fullName evidence="4">Glycosyltransferase involved in cell wall biosynthesis</fullName>
    </submittedName>
</protein>
<feature type="domain" description="Glycosyl transferase family 4" evidence="3">
    <location>
        <begin position="27"/>
        <end position="199"/>
    </location>
</feature>
<dbReference type="Proteomes" id="UP000557193">
    <property type="component" value="Unassembled WGS sequence"/>
</dbReference>
<dbReference type="PANTHER" id="PTHR46401:SF2">
    <property type="entry name" value="GLYCOSYLTRANSFERASE WBBK-RELATED"/>
    <property type="match status" value="1"/>
</dbReference>
<dbReference type="SUPFAM" id="SSF53756">
    <property type="entry name" value="UDP-Glycosyltransferase/glycogen phosphorylase"/>
    <property type="match status" value="1"/>
</dbReference>
<evidence type="ECO:0000313" key="4">
    <source>
        <dbReference type="EMBL" id="MBB6340579.1"/>
    </source>
</evidence>
<evidence type="ECO:0000259" key="3">
    <source>
        <dbReference type="Pfam" id="PF12000"/>
    </source>
</evidence>
<evidence type="ECO:0000256" key="1">
    <source>
        <dbReference type="ARBA" id="ARBA00022679"/>
    </source>
</evidence>
<dbReference type="RefSeq" id="WP_184680689.1">
    <property type="nucleotide sequence ID" value="NZ_JACHLL010000001.1"/>
</dbReference>
<proteinExistence type="predicted"/>
<dbReference type="AlphaFoldDB" id="A0A7X0ET18"/>
<evidence type="ECO:0000313" key="5">
    <source>
        <dbReference type="Proteomes" id="UP000557193"/>
    </source>
</evidence>
<name>A0A7X0ET18_9PSED</name>
<gene>
    <name evidence="4" type="ORF">HNP49_000729</name>
</gene>
<dbReference type="PANTHER" id="PTHR46401">
    <property type="entry name" value="GLYCOSYLTRANSFERASE WBBK-RELATED"/>
    <property type="match status" value="1"/>
</dbReference>